<keyword evidence="14" id="KW-0547">Nucleotide-binding</keyword>
<dbReference type="FunFam" id="3.40.50.1980:FF:000001">
    <property type="entry name" value="Histidinol dehydrogenase"/>
    <property type="match status" value="1"/>
</dbReference>
<keyword evidence="19" id="KW-0520">NAD</keyword>
<dbReference type="Gene3D" id="3.40.50.1980">
    <property type="entry name" value="Nitrogenase molybdenum iron protein domain"/>
    <property type="match status" value="2"/>
</dbReference>
<dbReference type="SUPFAM" id="SSF53720">
    <property type="entry name" value="ALDH-like"/>
    <property type="match status" value="1"/>
</dbReference>
<evidence type="ECO:0000256" key="10">
    <source>
        <dbReference type="ARBA" id="ARBA00012965"/>
    </source>
</evidence>
<keyword evidence="12" id="KW-0028">Amino-acid biosynthesis</keyword>
<dbReference type="Gene3D" id="3.10.20.810">
    <property type="entry name" value="Phosphoribosyl-AMP cyclohydrolase"/>
    <property type="match status" value="1"/>
</dbReference>
<dbReference type="InterPro" id="IPR012131">
    <property type="entry name" value="Hstdl_DH"/>
</dbReference>
<dbReference type="GO" id="GO:0046872">
    <property type="term" value="F:metal ion binding"/>
    <property type="evidence" value="ECO:0007669"/>
    <property type="project" value="UniProtKB-KW"/>
</dbReference>
<evidence type="ECO:0000256" key="11">
    <source>
        <dbReference type="ARBA" id="ARBA00017884"/>
    </source>
</evidence>
<keyword evidence="15" id="KW-0378">Hydrolase</keyword>
<dbReference type="CDD" id="cd06572">
    <property type="entry name" value="Histidinol_dh"/>
    <property type="match status" value="1"/>
</dbReference>
<comment type="catalytic activity">
    <reaction evidence="22">
        <text>L-histidinol + 2 NAD(+) + H2O = L-histidine + 2 NADH + 3 H(+)</text>
        <dbReference type="Rhea" id="RHEA:20641"/>
        <dbReference type="ChEBI" id="CHEBI:15377"/>
        <dbReference type="ChEBI" id="CHEBI:15378"/>
        <dbReference type="ChEBI" id="CHEBI:57540"/>
        <dbReference type="ChEBI" id="CHEBI:57595"/>
        <dbReference type="ChEBI" id="CHEBI:57699"/>
        <dbReference type="ChEBI" id="CHEBI:57945"/>
        <dbReference type="EC" id="1.1.1.23"/>
    </reaction>
</comment>
<keyword evidence="18" id="KW-0560">Oxidoreductase</keyword>
<evidence type="ECO:0000256" key="7">
    <source>
        <dbReference type="ARBA" id="ARBA00008260"/>
    </source>
</evidence>
<dbReference type="PIRSF" id="PIRSF001257">
    <property type="entry name" value="His_trifunctional"/>
    <property type="match status" value="1"/>
</dbReference>
<dbReference type="STRING" id="1684307.A0A316UC65"/>
<evidence type="ECO:0000256" key="15">
    <source>
        <dbReference type="ARBA" id="ARBA00022801"/>
    </source>
</evidence>
<dbReference type="FunFam" id="1.20.5.1300:FF:000002">
    <property type="entry name" value="Histidinol dehydrogenase, chloroplastic"/>
    <property type="match status" value="1"/>
</dbReference>
<sequence length="926" mass="96976">MLTLSSPLLPRLDSSDALDARILSVISRTSSPLLISSSALAKVQSSLPDSLAYIVVADSQLSASEAADILDGGAEAIVLSANDAPAFLDGDKPILPLERVVLSVDATTAASLPAYADKGLAAVLVTLPDGVELESSPAGDIIGSFTKVMKTKETGRPVYVAASSVSTSQVPTKDHTARAFALGAALVVPTSHLGLDMSSGKLDLIEAFTSPLVSDRKDGLFPTNVVAASLLTSLGLVYSSLESVRESLLTGSAVYQSRTRGLWRKGESSGATQEVVRIRMDCDSDALEFKVRQRKGTTQAAHAGFCHQSTKESCFGPFEGLAKLEATLKSRKESAPPGSYSARIFSDEALLAAKIKEEAVELIEAKDGDKEHIAFEAADLLYFALARCIRAGVGLEDVERSLDKKSMKVTRRKGDAKPAYIGGSSGNPGANQKAQAEGAKPLPVSATNGTSSSDPSAPIKMQSYRLENLSASQKAALLKRPAIKSEATMEIVRPILKAVKEQGDAAVLDLTARFDKVKLTSTVRTGPFAGPDVMAQIKPEVKTAIDQAYANIYKFHYAQKVTGGNKSAAAVGAGGVAPGTGEGEEDAVLEVETMPGVVCRRFARPIQRVGLYVPGGSAVLPSTALMLGIPAQIAQCPTIVLATPPRSDGSIAPEVLYVADKVGASALLCAGGAQAVGAMAYGTETCPKVDKIFGPGNQFVTAAKMLVQNDLDALVSIDMPAGPSEVLVIADKSSHPDFVASDLLSQAEHGPDSQVVLVGVQLSDVELLAIEESLDRQAKALPRCEIVRKAIEKSVTVVVPTREEAMAWSNAYAPEHLILQLDDAEELAKGVVNAGSVFIGPWTPESVGDYASGSNHSLPTFGFARQYSGVSTSAFQKHLTAQSLTKEGLSALGPHVVALAECEGLEAHAEAVRIRLRKLQEAVASA</sequence>
<name>A0A316UC65_9BASI</name>
<evidence type="ECO:0000256" key="6">
    <source>
        <dbReference type="ARBA" id="ARBA00005204"/>
    </source>
</evidence>
<dbReference type="GO" id="GO:0000105">
    <property type="term" value="P:L-histidine biosynthetic process"/>
    <property type="evidence" value="ECO:0007669"/>
    <property type="project" value="UniProtKB-UniPathway"/>
</dbReference>
<dbReference type="Gene3D" id="1.20.5.1300">
    <property type="match status" value="1"/>
</dbReference>
<proteinExistence type="inferred from homology"/>
<keyword evidence="26" id="KW-1185">Reference proteome</keyword>
<dbReference type="EMBL" id="KZ819323">
    <property type="protein sequence ID" value="PWN22454.1"/>
    <property type="molecule type" value="Genomic_DNA"/>
</dbReference>
<comment type="similarity">
    <text evidence="7">In the C-terminal section; belongs to the histidinol dehydrogenase family.</text>
</comment>
<dbReference type="EC" id="1.1.1.23" evidence="10"/>
<keyword evidence="21" id="KW-0511">Multifunctional enzyme</keyword>
<accession>A0A316UC65</accession>
<evidence type="ECO:0000256" key="16">
    <source>
        <dbReference type="ARBA" id="ARBA00022833"/>
    </source>
</evidence>
<comment type="catalytic activity">
    <reaction evidence="1">
        <text>1-(5-phospho-beta-D-ribosyl)-5'-AMP + H2O = 1-(5-phospho-beta-D-ribosyl)-5-[(5-phospho-beta-D-ribosylamino)methylideneamino]imidazole-4-carboxamide</text>
        <dbReference type="Rhea" id="RHEA:20049"/>
        <dbReference type="ChEBI" id="CHEBI:15377"/>
        <dbReference type="ChEBI" id="CHEBI:58435"/>
        <dbReference type="ChEBI" id="CHEBI:59457"/>
        <dbReference type="EC" id="3.5.4.19"/>
    </reaction>
</comment>
<evidence type="ECO:0000256" key="23">
    <source>
        <dbReference type="SAM" id="MobiDB-lite"/>
    </source>
</evidence>
<dbReference type="RefSeq" id="XP_025349614.1">
    <property type="nucleotide sequence ID" value="XM_025491991.1"/>
</dbReference>
<dbReference type="GO" id="GO:0004399">
    <property type="term" value="F:histidinol dehydrogenase activity"/>
    <property type="evidence" value="ECO:0007669"/>
    <property type="project" value="UniProtKB-EC"/>
</dbReference>
<evidence type="ECO:0000256" key="8">
    <source>
        <dbReference type="ARBA" id="ARBA00012414"/>
    </source>
</evidence>
<dbReference type="Pfam" id="PF00815">
    <property type="entry name" value="Histidinol_dh"/>
    <property type="match status" value="1"/>
</dbReference>
<dbReference type="AlphaFoldDB" id="A0A316UC65"/>
<evidence type="ECO:0000256" key="19">
    <source>
        <dbReference type="ARBA" id="ARBA00023027"/>
    </source>
</evidence>
<keyword evidence="20" id="KW-0368">Histidine biosynthesis</keyword>
<evidence type="ECO:0000256" key="12">
    <source>
        <dbReference type="ARBA" id="ARBA00022605"/>
    </source>
</evidence>
<dbReference type="OrthoDB" id="1703565at2759"/>
<dbReference type="EC" id="3.5.4.19" evidence="9"/>
<dbReference type="CDD" id="cd11546">
    <property type="entry name" value="NTP-PPase_His4"/>
    <property type="match status" value="1"/>
</dbReference>
<dbReference type="InterPro" id="IPR016161">
    <property type="entry name" value="Ald_DH/histidinol_DH"/>
</dbReference>
<dbReference type="HAMAP" id="MF_01024">
    <property type="entry name" value="HisD"/>
    <property type="match status" value="1"/>
</dbReference>
<protein>
    <recommendedName>
        <fullName evidence="11">Histidine biosynthesis trifunctional protein</fullName>
        <ecNumber evidence="10">1.1.1.23</ecNumber>
        <ecNumber evidence="9">3.5.4.19</ecNumber>
        <ecNumber evidence="8">3.6.1.31</ecNumber>
    </recommendedName>
</protein>
<feature type="compositionally biased region" description="Polar residues" evidence="23">
    <location>
        <begin position="445"/>
        <end position="455"/>
    </location>
</feature>
<evidence type="ECO:0000259" key="24">
    <source>
        <dbReference type="Pfam" id="PF01502"/>
    </source>
</evidence>
<comment type="pathway">
    <text evidence="6">Amino-acid biosynthesis; L-histidine biosynthesis; L-histidine from 5-phospho-alpha-D-ribose 1-diphosphate: step 2/9.</text>
</comment>
<keyword evidence="16" id="KW-0862">Zinc</keyword>
<dbReference type="InterPro" id="IPR021130">
    <property type="entry name" value="PRib-ATP_PPHydrolase-like"/>
</dbReference>
<dbReference type="FunFam" id="3.40.50.1980:FF:000002">
    <property type="entry name" value="Histidinol dehydrogenase, chloroplastic"/>
    <property type="match status" value="1"/>
</dbReference>
<dbReference type="PANTHER" id="PTHR21256">
    <property type="entry name" value="HISTIDINOL DEHYDROGENASE HDH"/>
    <property type="match status" value="1"/>
</dbReference>
<keyword evidence="13" id="KW-0479">Metal-binding</keyword>
<feature type="compositionally biased region" description="Basic and acidic residues" evidence="23">
    <location>
        <begin position="404"/>
        <end position="416"/>
    </location>
</feature>
<dbReference type="PROSITE" id="PS00611">
    <property type="entry name" value="HISOL_DEHYDROGENASE"/>
    <property type="match status" value="1"/>
</dbReference>
<comment type="pathway">
    <text evidence="5">Amino-acid biosynthesis; L-histidine biosynthesis; L-histidine from 5-phospho-alpha-D-ribose 1-diphosphate: step 3/9.</text>
</comment>
<comment type="cofactor">
    <cofactor evidence="3">
        <name>Zn(2+)</name>
        <dbReference type="ChEBI" id="CHEBI:29105"/>
    </cofactor>
</comment>
<gene>
    <name evidence="25" type="ORF">BCV69DRAFT_281448</name>
</gene>
<evidence type="ECO:0000256" key="5">
    <source>
        <dbReference type="ARBA" id="ARBA00005169"/>
    </source>
</evidence>
<evidence type="ECO:0000256" key="22">
    <source>
        <dbReference type="ARBA" id="ARBA00049489"/>
    </source>
</evidence>
<evidence type="ECO:0000256" key="13">
    <source>
        <dbReference type="ARBA" id="ARBA00022723"/>
    </source>
</evidence>
<dbReference type="PRINTS" id="PR00083">
    <property type="entry name" value="HOLDHDRGNASE"/>
</dbReference>
<evidence type="ECO:0000256" key="9">
    <source>
        <dbReference type="ARBA" id="ARBA00012721"/>
    </source>
</evidence>
<keyword evidence="17" id="KW-0067">ATP-binding</keyword>
<evidence type="ECO:0000256" key="18">
    <source>
        <dbReference type="ARBA" id="ARBA00023002"/>
    </source>
</evidence>
<evidence type="ECO:0000313" key="26">
    <source>
        <dbReference type="Proteomes" id="UP000245942"/>
    </source>
</evidence>
<dbReference type="Pfam" id="PF01503">
    <property type="entry name" value="PRA-PH"/>
    <property type="match status" value="1"/>
</dbReference>
<reference evidence="25 26" key="1">
    <citation type="journal article" date="2018" name="Mol. Biol. Evol.">
        <title>Broad Genomic Sampling Reveals a Smut Pathogenic Ancestry of the Fungal Clade Ustilaginomycotina.</title>
        <authorList>
            <person name="Kijpornyongpan T."/>
            <person name="Mondo S.J."/>
            <person name="Barry K."/>
            <person name="Sandor L."/>
            <person name="Lee J."/>
            <person name="Lipzen A."/>
            <person name="Pangilinan J."/>
            <person name="LaButti K."/>
            <person name="Hainaut M."/>
            <person name="Henrissat B."/>
            <person name="Grigoriev I.V."/>
            <person name="Spatafora J.W."/>
            <person name="Aime M.C."/>
        </authorList>
    </citation>
    <scope>NUCLEOTIDE SEQUENCE [LARGE SCALE GENOMIC DNA]</scope>
    <source>
        <strain evidence="25 26">MCA 4718</strain>
    </source>
</reference>
<dbReference type="Gene3D" id="1.10.287.1080">
    <property type="entry name" value="MazG-like"/>
    <property type="match status" value="1"/>
</dbReference>
<dbReference type="UniPathway" id="UPA00031">
    <property type="reaction ID" value="UER00007"/>
</dbReference>
<dbReference type="GO" id="GO:0005524">
    <property type="term" value="F:ATP binding"/>
    <property type="evidence" value="ECO:0007669"/>
    <property type="project" value="UniProtKB-KW"/>
</dbReference>
<feature type="region of interest" description="Disordered" evidence="23">
    <location>
        <begin position="404"/>
        <end position="458"/>
    </location>
</feature>
<dbReference type="InterPro" id="IPR002496">
    <property type="entry name" value="PRib_AMP_CycHydrolase_dom"/>
</dbReference>
<evidence type="ECO:0000256" key="21">
    <source>
        <dbReference type="ARBA" id="ARBA00023268"/>
    </source>
</evidence>
<evidence type="ECO:0000256" key="3">
    <source>
        <dbReference type="ARBA" id="ARBA00001947"/>
    </source>
</evidence>
<organism evidence="25 26">
    <name type="scientific">Pseudomicrostroma glucosiphilum</name>
    <dbReference type="NCBI Taxonomy" id="1684307"/>
    <lineage>
        <taxon>Eukaryota</taxon>
        <taxon>Fungi</taxon>
        <taxon>Dikarya</taxon>
        <taxon>Basidiomycota</taxon>
        <taxon>Ustilaginomycotina</taxon>
        <taxon>Exobasidiomycetes</taxon>
        <taxon>Microstromatales</taxon>
        <taxon>Microstromatales incertae sedis</taxon>
        <taxon>Pseudomicrostroma</taxon>
    </lineage>
</organism>
<dbReference type="Pfam" id="PF01502">
    <property type="entry name" value="PRA-CH"/>
    <property type="match status" value="1"/>
</dbReference>
<comment type="pathway">
    <text evidence="4">Amino-acid biosynthesis; L-histidine biosynthesis; L-histidine from 5-phospho-alpha-D-ribose 1-diphosphate: step 9/9.</text>
</comment>
<dbReference type="Proteomes" id="UP000245942">
    <property type="component" value="Unassembled WGS sequence"/>
</dbReference>
<dbReference type="InterPro" id="IPR038019">
    <property type="entry name" value="PRib_AMP_CycHydrolase_sf"/>
</dbReference>
<dbReference type="InterPro" id="IPR008179">
    <property type="entry name" value="HisE"/>
</dbReference>
<dbReference type="PANTHER" id="PTHR21256:SF2">
    <property type="entry name" value="HISTIDINE BIOSYNTHESIS TRIFUNCTIONAL PROTEIN"/>
    <property type="match status" value="1"/>
</dbReference>
<evidence type="ECO:0000256" key="2">
    <source>
        <dbReference type="ARBA" id="ARBA00001460"/>
    </source>
</evidence>
<dbReference type="NCBIfam" id="TIGR00069">
    <property type="entry name" value="hisD"/>
    <property type="match status" value="1"/>
</dbReference>
<dbReference type="GO" id="GO:0004636">
    <property type="term" value="F:phosphoribosyl-ATP diphosphatase activity"/>
    <property type="evidence" value="ECO:0007669"/>
    <property type="project" value="UniProtKB-EC"/>
</dbReference>
<evidence type="ECO:0000256" key="4">
    <source>
        <dbReference type="ARBA" id="ARBA00004940"/>
    </source>
</evidence>
<dbReference type="SUPFAM" id="SSF101386">
    <property type="entry name" value="all-alpha NTP pyrophosphatases"/>
    <property type="match status" value="1"/>
</dbReference>
<evidence type="ECO:0000313" key="25">
    <source>
        <dbReference type="EMBL" id="PWN22454.1"/>
    </source>
</evidence>
<evidence type="ECO:0000256" key="20">
    <source>
        <dbReference type="ARBA" id="ARBA00023102"/>
    </source>
</evidence>
<dbReference type="EC" id="3.6.1.31" evidence="8"/>
<dbReference type="GO" id="GO:0005829">
    <property type="term" value="C:cytosol"/>
    <property type="evidence" value="ECO:0007669"/>
    <property type="project" value="TreeGrafter"/>
</dbReference>
<dbReference type="SUPFAM" id="SSF141734">
    <property type="entry name" value="HisI-like"/>
    <property type="match status" value="1"/>
</dbReference>
<dbReference type="NCBIfam" id="TIGR03188">
    <property type="entry name" value="histidine_hisI"/>
    <property type="match status" value="1"/>
</dbReference>
<comment type="catalytic activity">
    <reaction evidence="2">
        <text>1-(5-phospho-beta-D-ribosyl)-ATP + H2O = 1-(5-phospho-beta-D-ribosyl)-5'-AMP + diphosphate + H(+)</text>
        <dbReference type="Rhea" id="RHEA:22828"/>
        <dbReference type="ChEBI" id="CHEBI:15377"/>
        <dbReference type="ChEBI" id="CHEBI:15378"/>
        <dbReference type="ChEBI" id="CHEBI:33019"/>
        <dbReference type="ChEBI" id="CHEBI:59457"/>
        <dbReference type="ChEBI" id="CHEBI:73183"/>
        <dbReference type="EC" id="3.6.1.31"/>
    </reaction>
</comment>
<evidence type="ECO:0000256" key="1">
    <source>
        <dbReference type="ARBA" id="ARBA00000024"/>
    </source>
</evidence>
<evidence type="ECO:0000256" key="14">
    <source>
        <dbReference type="ARBA" id="ARBA00022741"/>
    </source>
</evidence>
<dbReference type="InterPro" id="IPR001692">
    <property type="entry name" value="Histidinol_DH_CS"/>
</dbReference>
<dbReference type="GO" id="GO:0004635">
    <property type="term" value="F:phosphoribosyl-AMP cyclohydrolase activity"/>
    <property type="evidence" value="ECO:0007669"/>
    <property type="project" value="UniProtKB-EC"/>
</dbReference>
<dbReference type="GO" id="GO:0051287">
    <property type="term" value="F:NAD binding"/>
    <property type="evidence" value="ECO:0007669"/>
    <property type="project" value="InterPro"/>
</dbReference>
<dbReference type="FunFam" id="1.10.287.1080:FF:000002">
    <property type="entry name" value="Histidine biosynthesis bifunctional protein HisIE"/>
    <property type="match status" value="1"/>
</dbReference>
<dbReference type="GeneID" id="37013725"/>
<feature type="domain" description="Phosphoribosyl-AMP cyclohydrolase" evidence="24">
    <location>
        <begin position="236"/>
        <end position="315"/>
    </location>
</feature>
<evidence type="ECO:0000256" key="17">
    <source>
        <dbReference type="ARBA" id="ARBA00022840"/>
    </source>
</evidence>
<dbReference type="InterPro" id="IPR016298">
    <property type="entry name" value="Histidine_synth_trifunct"/>
</dbReference>